<dbReference type="PANTHER" id="PTHR42695">
    <property type="entry name" value="GLUTAMINE AMIDOTRANSFERASE YLR126C-RELATED"/>
    <property type="match status" value="1"/>
</dbReference>
<dbReference type="PROSITE" id="PS51273">
    <property type="entry name" value="GATASE_TYPE_1"/>
    <property type="match status" value="1"/>
</dbReference>
<reference evidence="2" key="1">
    <citation type="submission" date="2023-06" db="EMBL/GenBank/DDBJ databases">
        <title>Egi l300058.</title>
        <authorList>
            <person name="Gao L."/>
            <person name="Fang B.-Z."/>
            <person name="Li W.-J."/>
        </authorList>
    </citation>
    <scope>NUCLEOTIDE SEQUENCE</scope>
    <source>
        <strain evidence="2">EGI L300058</strain>
    </source>
</reference>
<sequence length="229" mass="24516">MRCAVIRFVAFEDLGVWEPEIAAHGYEILSLDVGVDDLAPAVDAELMIVLGAPIDAGDSSRYPVLSEVTDLVSARLQTGRPMIGVCLGAQIMAIALGATVERGEREVGFAPVVLAEPAHDSPLRHLGSAPTLHWHRDVVTLPDGATSLASTATTPHQAFAYRSSLAIQFHPEADPEAFERWLIGHSGDLESWGLDPRELRSAALEHGDEAAIAGILLIREYLRGLGSLT</sequence>
<name>A0ABT8GHP4_9MICO</name>
<proteinExistence type="predicted"/>
<dbReference type="PANTHER" id="PTHR42695:SF5">
    <property type="entry name" value="GLUTAMINE AMIDOTRANSFERASE YLR126C-RELATED"/>
    <property type="match status" value="1"/>
</dbReference>
<protein>
    <submittedName>
        <fullName evidence="2">Glutamine amidotransferase</fullName>
    </submittedName>
</protein>
<dbReference type="InterPro" id="IPR029062">
    <property type="entry name" value="Class_I_gatase-like"/>
</dbReference>
<dbReference type="Proteomes" id="UP001172708">
    <property type="component" value="Unassembled WGS sequence"/>
</dbReference>
<dbReference type="InterPro" id="IPR044992">
    <property type="entry name" value="ChyE-like"/>
</dbReference>
<keyword evidence="3" id="KW-1185">Reference proteome</keyword>
<evidence type="ECO:0000313" key="2">
    <source>
        <dbReference type="EMBL" id="MDN4480894.1"/>
    </source>
</evidence>
<organism evidence="2 3">
    <name type="scientific">Demequina muriae</name>
    <dbReference type="NCBI Taxonomy" id="3051664"/>
    <lineage>
        <taxon>Bacteria</taxon>
        <taxon>Bacillati</taxon>
        <taxon>Actinomycetota</taxon>
        <taxon>Actinomycetes</taxon>
        <taxon>Micrococcales</taxon>
        <taxon>Demequinaceae</taxon>
        <taxon>Demequina</taxon>
    </lineage>
</organism>
<dbReference type="EMBL" id="JAUHQA010000001">
    <property type="protein sequence ID" value="MDN4480894.1"/>
    <property type="molecule type" value="Genomic_DNA"/>
</dbReference>
<dbReference type="RefSeq" id="WP_301142357.1">
    <property type="nucleotide sequence ID" value="NZ_JAUHQA010000001.1"/>
</dbReference>
<evidence type="ECO:0000313" key="3">
    <source>
        <dbReference type="Proteomes" id="UP001172708"/>
    </source>
</evidence>
<evidence type="ECO:0000259" key="1">
    <source>
        <dbReference type="Pfam" id="PF00117"/>
    </source>
</evidence>
<keyword evidence="2" id="KW-0315">Glutamine amidotransferase</keyword>
<gene>
    <name evidence="2" type="ORF">QQX02_08180</name>
</gene>
<dbReference type="CDD" id="cd01741">
    <property type="entry name" value="GATase1_1"/>
    <property type="match status" value="1"/>
</dbReference>
<accession>A0ABT8GHP4</accession>
<dbReference type="SUPFAM" id="SSF52317">
    <property type="entry name" value="Class I glutamine amidotransferase-like"/>
    <property type="match status" value="1"/>
</dbReference>
<dbReference type="Pfam" id="PF00117">
    <property type="entry name" value="GATase"/>
    <property type="match status" value="1"/>
</dbReference>
<dbReference type="Gene3D" id="3.40.50.880">
    <property type="match status" value="1"/>
</dbReference>
<comment type="caution">
    <text evidence="2">The sequence shown here is derived from an EMBL/GenBank/DDBJ whole genome shotgun (WGS) entry which is preliminary data.</text>
</comment>
<feature type="domain" description="Glutamine amidotransferase" evidence="1">
    <location>
        <begin position="42"/>
        <end position="178"/>
    </location>
</feature>
<dbReference type="InterPro" id="IPR017926">
    <property type="entry name" value="GATASE"/>
</dbReference>